<proteinExistence type="predicted"/>
<keyword evidence="4" id="KW-1185">Reference proteome</keyword>
<evidence type="ECO:0000259" key="2">
    <source>
        <dbReference type="Pfam" id="PF13439"/>
    </source>
</evidence>
<organism evidence="3 4">
    <name type="scientific">Kushneria phosphatilytica</name>
    <dbReference type="NCBI Taxonomy" id="657387"/>
    <lineage>
        <taxon>Bacteria</taxon>
        <taxon>Pseudomonadati</taxon>
        <taxon>Pseudomonadota</taxon>
        <taxon>Gammaproteobacteria</taxon>
        <taxon>Oceanospirillales</taxon>
        <taxon>Halomonadaceae</taxon>
        <taxon>Kushneria</taxon>
    </lineage>
</organism>
<gene>
    <name evidence="3" type="ORF">FY550_03235</name>
</gene>
<dbReference type="Pfam" id="PF00534">
    <property type="entry name" value="Glycos_transf_1"/>
    <property type="match status" value="1"/>
</dbReference>
<evidence type="ECO:0000259" key="1">
    <source>
        <dbReference type="Pfam" id="PF00534"/>
    </source>
</evidence>
<name>A0A5C0ZX74_9GAMM</name>
<dbReference type="PANTHER" id="PTHR12526">
    <property type="entry name" value="GLYCOSYLTRANSFERASE"/>
    <property type="match status" value="1"/>
</dbReference>
<dbReference type="OrthoDB" id="9792269at2"/>
<dbReference type="EMBL" id="CP043420">
    <property type="protein sequence ID" value="QEL10247.1"/>
    <property type="molecule type" value="Genomic_DNA"/>
</dbReference>
<dbReference type="PANTHER" id="PTHR12526:SF630">
    <property type="entry name" value="GLYCOSYLTRANSFERASE"/>
    <property type="match status" value="1"/>
</dbReference>
<dbReference type="Gene3D" id="3.40.50.2000">
    <property type="entry name" value="Glycogen Phosphorylase B"/>
    <property type="match status" value="2"/>
</dbReference>
<reference evidence="3 4" key="1">
    <citation type="submission" date="2019-08" db="EMBL/GenBank/DDBJ databases">
        <title>Complete genome sequence of Kushneria sp. YCWA18, a halophilic phosphate-solubilizing bacterium isolated from Daqiao saltern in China.</title>
        <authorList>
            <person name="Du G.-X."/>
            <person name="Qu L.-Y."/>
        </authorList>
    </citation>
    <scope>NUCLEOTIDE SEQUENCE [LARGE SCALE GENOMIC DNA]</scope>
    <source>
        <strain evidence="3 4">YCWA18</strain>
    </source>
</reference>
<dbReference type="SUPFAM" id="SSF53756">
    <property type="entry name" value="UDP-Glycosyltransferase/glycogen phosphorylase"/>
    <property type="match status" value="1"/>
</dbReference>
<evidence type="ECO:0000313" key="3">
    <source>
        <dbReference type="EMBL" id="QEL10247.1"/>
    </source>
</evidence>
<dbReference type="GO" id="GO:1901135">
    <property type="term" value="P:carbohydrate derivative metabolic process"/>
    <property type="evidence" value="ECO:0007669"/>
    <property type="project" value="UniProtKB-ARBA"/>
</dbReference>
<sequence>MKHIALYLPSLAGGGMERSLLNLGEGMLAMGYQVDIVVNRLRGEYLSSLPSGLNVLELNAGNIAGSFILALRADSRLLYECCRLGTFMLNAKKKMKYLSGLVDYLREKQPFALISAGELCNLMAVWARQVANTNTRIIVSQRNMLSKPIAARTSSHARWRHMARFIEYTYPGADAVVTVSKGVAEDLSVTAKVDSDAITTIYNPVVTSSLAGRANESVAHPWLQVGDGVPTIVAAGRLRAQKNFSLLLNAFALLRHHRPARLIIMGEGEERSSLEALSHELEISDCVDMPGFSDNPYAVFSRADLFVFSSAYEGLGNVLIEALACGCPVVSTDCPSGPAEILEEGRYGLLVPVGNVEALAEAMSLTLDNPLPAETLKRRAAEFSLESSLNLYLGLTDRAVTPVFEKHAVYTVGE</sequence>
<dbReference type="InterPro" id="IPR028098">
    <property type="entry name" value="Glyco_trans_4-like_N"/>
</dbReference>
<protein>
    <submittedName>
        <fullName evidence="3">Glycosyltransferase</fullName>
    </submittedName>
</protein>
<dbReference type="KEGG" id="kuy:FY550_03235"/>
<dbReference type="Pfam" id="PF13439">
    <property type="entry name" value="Glyco_transf_4"/>
    <property type="match status" value="1"/>
</dbReference>
<dbReference type="InterPro" id="IPR001296">
    <property type="entry name" value="Glyco_trans_1"/>
</dbReference>
<accession>A0A5C0ZX74</accession>
<dbReference type="AlphaFoldDB" id="A0A5C0ZX74"/>
<keyword evidence="3" id="KW-0808">Transferase</keyword>
<dbReference type="GO" id="GO:0016757">
    <property type="term" value="F:glycosyltransferase activity"/>
    <property type="evidence" value="ECO:0007669"/>
    <property type="project" value="InterPro"/>
</dbReference>
<evidence type="ECO:0000313" key="4">
    <source>
        <dbReference type="Proteomes" id="UP000322553"/>
    </source>
</evidence>
<dbReference type="CDD" id="cd03811">
    <property type="entry name" value="GT4_GT28_WabH-like"/>
    <property type="match status" value="1"/>
</dbReference>
<feature type="domain" description="Glycosyltransferase subfamily 4-like N-terminal" evidence="2">
    <location>
        <begin position="14"/>
        <end position="207"/>
    </location>
</feature>
<dbReference type="Proteomes" id="UP000322553">
    <property type="component" value="Chromosome"/>
</dbReference>
<dbReference type="RefSeq" id="WP_084388298.1">
    <property type="nucleotide sequence ID" value="NZ_CP043420.1"/>
</dbReference>
<feature type="domain" description="Glycosyl transferase family 1" evidence="1">
    <location>
        <begin position="228"/>
        <end position="381"/>
    </location>
</feature>